<protein>
    <submittedName>
        <fullName evidence="2">Uncharacterized protein</fullName>
    </submittedName>
</protein>
<dbReference type="Proteomes" id="UP000053611">
    <property type="component" value="Unassembled WGS sequence"/>
</dbReference>
<dbReference type="AlphaFoldDB" id="A0A0J0XE62"/>
<proteinExistence type="predicted"/>
<feature type="compositionally biased region" description="Low complexity" evidence="1">
    <location>
        <begin position="158"/>
        <end position="181"/>
    </location>
</feature>
<evidence type="ECO:0000313" key="3">
    <source>
        <dbReference type="Proteomes" id="UP000053611"/>
    </source>
</evidence>
<feature type="region of interest" description="Disordered" evidence="1">
    <location>
        <begin position="1"/>
        <end position="257"/>
    </location>
</feature>
<feature type="compositionally biased region" description="Low complexity" evidence="1">
    <location>
        <begin position="92"/>
        <end position="108"/>
    </location>
</feature>
<feature type="compositionally biased region" description="Low complexity" evidence="1">
    <location>
        <begin position="37"/>
        <end position="56"/>
    </location>
</feature>
<accession>A0A0J0XE62</accession>
<feature type="compositionally biased region" description="Low complexity" evidence="1">
    <location>
        <begin position="132"/>
        <end position="148"/>
    </location>
</feature>
<organism evidence="2 3">
    <name type="scientific">Cutaneotrichosporon oleaginosum</name>
    <dbReference type="NCBI Taxonomy" id="879819"/>
    <lineage>
        <taxon>Eukaryota</taxon>
        <taxon>Fungi</taxon>
        <taxon>Dikarya</taxon>
        <taxon>Basidiomycota</taxon>
        <taxon>Agaricomycotina</taxon>
        <taxon>Tremellomycetes</taxon>
        <taxon>Trichosporonales</taxon>
        <taxon>Trichosporonaceae</taxon>
        <taxon>Cutaneotrichosporon</taxon>
    </lineage>
</organism>
<feature type="compositionally biased region" description="Basic and acidic residues" evidence="1">
    <location>
        <begin position="195"/>
        <end position="210"/>
    </location>
</feature>
<evidence type="ECO:0000313" key="2">
    <source>
        <dbReference type="EMBL" id="KLT39367.1"/>
    </source>
</evidence>
<dbReference type="GeneID" id="28984934"/>
<name>A0A0J0XE62_9TREE</name>
<reference evidence="2 3" key="1">
    <citation type="submission" date="2015-03" db="EMBL/GenBank/DDBJ databases">
        <title>Genomics and transcriptomics of the oil-accumulating basidiomycete yeast T. oleaginosus allow insights into substrate utilization and the diverse evolutionary trajectories of mating systems in fungi.</title>
        <authorList>
            <consortium name="DOE Joint Genome Institute"/>
            <person name="Kourist R."/>
            <person name="Kracht O."/>
            <person name="Bracharz F."/>
            <person name="Lipzen A."/>
            <person name="Nolan M."/>
            <person name="Ohm R."/>
            <person name="Grigoriev I."/>
            <person name="Sun S."/>
            <person name="Heitman J."/>
            <person name="Bruck T."/>
            <person name="Nowrousian M."/>
        </authorList>
    </citation>
    <scope>NUCLEOTIDE SEQUENCE [LARGE SCALE GENOMIC DNA]</scope>
    <source>
        <strain evidence="2 3">IBC0246</strain>
    </source>
</reference>
<gene>
    <name evidence="2" type="ORF">CC85DRAFT_288622</name>
</gene>
<evidence type="ECO:0000256" key="1">
    <source>
        <dbReference type="SAM" id="MobiDB-lite"/>
    </source>
</evidence>
<feature type="compositionally biased region" description="Polar residues" evidence="1">
    <location>
        <begin position="75"/>
        <end position="88"/>
    </location>
</feature>
<keyword evidence="3" id="KW-1185">Reference proteome</keyword>
<dbReference type="RefSeq" id="XP_018275858.1">
    <property type="nucleotide sequence ID" value="XM_018424331.1"/>
</dbReference>
<feature type="region of interest" description="Disordered" evidence="1">
    <location>
        <begin position="269"/>
        <end position="309"/>
    </location>
</feature>
<dbReference type="EMBL" id="KQ087261">
    <property type="protein sequence ID" value="KLT39367.1"/>
    <property type="molecule type" value="Genomic_DNA"/>
</dbReference>
<sequence>MPPTPPRSHGSRESTSPSPMFAPAPPAPTVSHVHVQASAEPASPASPSSPASPISPLHSKNKRPPSLNMRPPAPTISQPAVATSSVTQRGFAPSPATATASTSGAAAALSMPRSQSASDRLSGMLAERPRSSRSSVRSVKSTKSAKATEVPTRSSICTDASPSIISASSTRRSSASDASPAPHAPHAHGPPLPAPHHDRAQATSKPDVDRTSLSPTTPKKRMSPDAASPLSGPLMTHRAASPATHRESSDKPWLPTGVTDSAEIELNDVDASPAPAPAPAPARASAPVSNYAPPYAPRRASLQPSGKGEPQRYALTFAASLSSGADLPLSRRRIELELLWDLAPAPSAWDYLPGAKYLPAWRLRAAGAQSGTARDEGWLRWAAAHVPVVGGVVREWL</sequence>